<keyword evidence="4" id="KW-1185">Reference proteome</keyword>
<feature type="region of interest" description="Disordered" evidence="1">
    <location>
        <begin position="123"/>
        <end position="148"/>
    </location>
</feature>
<dbReference type="EMBL" id="JABEND010000002">
    <property type="protein sequence ID" value="NNG34932.1"/>
    <property type="molecule type" value="Genomic_DNA"/>
</dbReference>
<comment type="caution">
    <text evidence="3">The sequence shown here is derived from an EMBL/GenBank/DDBJ whole genome shotgun (WGS) entry which is preliminary data.</text>
</comment>
<keyword evidence="2" id="KW-1133">Transmembrane helix</keyword>
<dbReference type="RefSeq" id="WP_171198593.1">
    <property type="nucleotide sequence ID" value="NZ_JABEND010000002.1"/>
</dbReference>
<dbReference type="Proteomes" id="UP000562984">
    <property type="component" value="Unassembled WGS sequence"/>
</dbReference>
<feature type="transmembrane region" description="Helical" evidence="2">
    <location>
        <begin position="96"/>
        <end position="116"/>
    </location>
</feature>
<gene>
    <name evidence="3" type="ORF">HKD39_04200</name>
</gene>
<feature type="compositionally biased region" description="Basic and acidic residues" evidence="1">
    <location>
        <begin position="130"/>
        <end position="148"/>
    </location>
</feature>
<feature type="transmembrane region" description="Helical" evidence="2">
    <location>
        <begin position="38"/>
        <end position="63"/>
    </location>
</feature>
<sequence length="148" mass="15437">MQRPLLMLLRIVAVAHAALAIAQPLSIGQYLDGVIGALAWHGGTGEILAGTALLMSVLALLVVLRRGPRWLVVPPLTLALAEGLQIGLGFSRSLGVHIPLGVGIVATAIGYAIAVLRPSAATQRSRRADRRPERPAADRHPDTEAAAG</sequence>
<evidence type="ECO:0000313" key="4">
    <source>
        <dbReference type="Proteomes" id="UP000562984"/>
    </source>
</evidence>
<feature type="transmembrane region" description="Helical" evidence="2">
    <location>
        <begin position="70"/>
        <end position="90"/>
    </location>
</feature>
<protein>
    <recommendedName>
        <fullName evidence="5">Integral membrane protein</fullName>
    </recommendedName>
</protein>
<accession>A0A849ADI0</accession>
<keyword evidence="2" id="KW-0472">Membrane</keyword>
<evidence type="ECO:0000313" key="3">
    <source>
        <dbReference type="EMBL" id="NNG34932.1"/>
    </source>
</evidence>
<organism evidence="3 4">
    <name type="scientific">Nakamurella aerolata</name>
    <dbReference type="NCBI Taxonomy" id="1656892"/>
    <lineage>
        <taxon>Bacteria</taxon>
        <taxon>Bacillati</taxon>
        <taxon>Actinomycetota</taxon>
        <taxon>Actinomycetes</taxon>
        <taxon>Nakamurellales</taxon>
        <taxon>Nakamurellaceae</taxon>
        <taxon>Nakamurella</taxon>
    </lineage>
</organism>
<reference evidence="3 4" key="1">
    <citation type="submission" date="2020-05" db="EMBL/GenBank/DDBJ databases">
        <title>Nakamurella sp. DB0629 isolated from air conditioner.</title>
        <authorList>
            <person name="Kim D.H."/>
            <person name="Kim D.-U."/>
        </authorList>
    </citation>
    <scope>NUCLEOTIDE SEQUENCE [LARGE SCALE GENOMIC DNA]</scope>
    <source>
        <strain evidence="3 4">DB0629</strain>
    </source>
</reference>
<evidence type="ECO:0000256" key="2">
    <source>
        <dbReference type="SAM" id="Phobius"/>
    </source>
</evidence>
<keyword evidence="2" id="KW-0812">Transmembrane</keyword>
<proteinExistence type="predicted"/>
<dbReference type="AlphaFoldDB" id="A0A849ADI0"/>
<evidence type="ECO:0000256" key="1">
    <source>
        <dbReference type="SAM" id="MobiDB-lite"/>
    </source>
</evidence>
<name>A0A849ADI0_9ACTN</name>
<evidence type="ECO:0008006" key="5">
    <source>
        <dbReference type="Google" id="ProtNLM"/>
    </source>
</evidence>